<dbReference type="Proteomes" id="UP000194546">
    <property type="component" value="Unassembled WGS sequence"/>
</dbReference>
<protein>
    <submittedName>
        <fullName evidence="1">Uncharacterized protein</fullName>
    </submittedName>
</protein>
<dbReference type="EMBL" id="NBTY01000069">
    <property type="protein sequence ID" value="OTP75675.1"/>
    <property type="molecule type" value="Genomic_DNA"/>
</dbReference>
<dbReference type="AlphaFoldDB" id="A0A242MWB9"/>
<name>A0A242MWB9_CABSO</name>
<proteinExistence type="predicted"/>
<comment type="caution">
    <text evidence="1">The sequence shown here is derived from an EMBL/GenBank/DDBJ whole genome shotgun (WGS) entry which is preliminary data.</text>
</comment>
<evidence type="ECO:0000313" key="1">
    <source>
        <dbReference type="EMBL" id="OTP75675.1"/>
    </source>
</evidence>
<gene>
    <name evidence="1" type="ORF">PAMC26510_13175</name>
</gene>
<sequence length="37" mass="4421">MHNAVFRAQVRLKPVCAIAHNFLWTMPNNHFRRYLPA</sequence>
<organism evidence="1 2">
    <name type="scientific">Caballeronia sordidicola</name>
    <name type="common">Burkholderia sordidicola</name>
    <dbReference type="NCBI Taxonomy" id="196367"/>
    <lineage>
        <taxon>Bacteria</taxon>
        <taxon>Pseudomonadati</taxon>
        <taxon>Pseudomonadota</taxon>
        <taxon>Betaproteobacteria</taxon>
        <taxon>Burkholderiales</taxon>
        <taxon>Burkholderiaceae</taxon>
        <taxon>Caballeronia</taxon>
    </lineage>
</organism>
<reference evidence="1 2" key="1">
    <citation type="submission" date="2017-03" db="EMBL/GenBank/DDBJ databases">
        <title>Genome analysis of strain PAMC 26510.</title>
        <authorList>
            <person name="Oh H.-M."/>
            <person name="Yang J.-A."/>
        </authorList>
    </citation>
    <scope>NUCLEOTIDE SEQUENCE [LARGE SCALE GENOMIC DNA]</scope>
    <source>
        <strain evidence="1 2">PAMC 26510</strain>
    </source>
</reference>
<evidence type="ECO:0000313" key="2">
    <source>
        <dbReference type="Proteomes" id="UP000194546"/>
    </source>
</evidence>
<accession>A0A242MWB9</accession>